<dbReference type="RefSeq" id="WP_339101657.1">
    <property type="nucleotide sequence ID" value="NZ_CP147247.1"/>
</dbReference>
<evidence type="ECO:0000256" key="7">
    <source>
        <dbReference type="ARBA" id="ARBA00022806"/>
    </source>
</evidence>
<feature type="domain" description="HD Cas3-type" evidence="10">
    <location>
        <begin position="8"/>
        <end position="191"/>
    </location>
</feature>
<evidence type="ECO:0000256" key="1">
    <source>
        <dbReference type="ARBA" id="ARBA00006847"/>
    </source>
</evidence>
<dbReference type="InterPro" id="IPR038257">
    <property type="entry name" value="CRISPR-assoc_Cas3_HD_sf"/>
</dbReference>
<dbReference type="Gene3D" id="3.40.50.300">
    <property type="entry name" value="P-loop containing nucleotide triphosphate hydrolases"/>
    <property type="match status" value="2"/>
</dbReference>
<dbReference type="NCBIfam" id="TIGR01596">
    <property type="entry name" value="cas3_HD"/>
    <property type="match status" value="1"/>
</dbReference>
<proteinExistence type="inferred from homology"/>
<organism evidence="11 12">
    <name type="scientific">Candidatus Enterococcus clewellii</name>
    <dbReference type="NCBI Taxonomy" id="1834193"/>
    <lineage>
        <taxon>Bacteria</taxon>
        <taxon>Bacillati</taxon>
        <taxon>Bacillota</taxon>
        <taxon>Bacilli</taxon>
        <taxon>Lactobacillales</taxon>
        <taxon>Enterococcaceae</taxon>
        <taxon>Enterococcus</taxon>
    </lineage>
</organism>
<evidence type="ECO:0000259" key="10">
    <source>
        <dbReference type="PROSITE" id="PS51643"/>
    </source>
</evidence>
<keyword evidence="4" id="KW-0479">Metal-binding</keyword>
<dbReference type="Proteomes" id="UP000195141">
    <property type="component" value="Chromosome"/>
</dbReference>
<evidence type="ECO:0000256" key="3">
    <source>
        <dbReference type="ARBA" id="ARBA00022722"/>
    </source>
</evidence>
<dbReference type="PROSITE" id="PS51643">
    <property type="entry name" value="HD_CAS3"/>
    <property type="match status" value="1"/>
</dbReference>
<evidence type="ECO:0000256" key="4">
    <source>
        <dbReference type="ARBA" id="ARBA00022723"/>
    </source>
</evidence>
<dbReference type="InterPro" id="IPR006483">
    <property type="entry name" value="CRISPR-assoc_Cas3_HD"/>
</dbReference>
<accession>A0AAQ3VWX6</accession>
<evidence type="ECO:0000256" key="8">
    <source>
        <dbReference type="ARBA" id="ARBA00022840"/>
    </source>
</evidence>
<dbReference type="GO" id="GO:0005524">
    <property type="term" value="F:ATP binding"/>
    <property type="evidence" value="ECO:0007669"/>
    <property type="project" value="UniProtKB-KW"/>
</dbReference>
<dbReference type="GO" id="GO:0016787">
    <property type="term" value="F:hydrolase activity"/>
    <property type="evidence" value="ECO:0007669"/>
    <property type="project" value="UniProtKB-KW"/>
</dbReference>
<dbReference type="Pfam" id="PF22590">
    <property type="entry name" value="Cas3-like_C_2"/>
    <property type="match status" value="1"/>
</dbReference>
<dbReference type="Pfam" id="PF18019">
    <property type="entry name" value="Cas3_HD"/>
    <property type="match status" value="1"/>
</dbReference>
<dbReference type="InterPro" id="IPR006474">
    <property type="entry name" value="Helicase_Cas3_CRISPR-ass_core"/>
</dbReference>
<protein>
    <submittedName>
        <fullName evidence="11">CRISPR-associated helicase cas3</fullName>
    </submittedName>
</protein>
<dbReference type="SMART" id="SM00487">
    <property type="entry name" value="DEXDc"/>
    <property type="match status" value="1"/>
</dbReference>
<evidence type="ECO:0000313" key="11">
    <source>
        <dbReference type="EMBL" id="WYJ90980.1"/>
    </source>
</evidence>
<sequence>MHKNEYLAKSNGETIIEHTQNLLDNLSILRSFYKDDLFVEEEILWNALFDVCRCHDLGKMGPKFQKKLHGPYDPSEIPHGVLSTAFIATKEWKNVYGKNLTIAMVHAIAYHHERKLEQFAQTDLKNEIELLKREIENFDFAALKLSQRNGVKAVSGRYFDLDDGRLLEEDNPEAFRYFVLLKGLLNRLDYAASGYYKVELANDFLSDSMAGLLKDWQKGNIGSNWNELQRYMLNHQEENVVVIAQTGMGKTEAGLLWLGNRKGFFTLPLKSAINAIYQRIITSIVKENQQTRVGMLHSDTYAHYLKGVEGHSFDWEVEEYFQRTKGLSMPLTICTLDQLFDFVFKYAGSEMKIATLSYSKVIIDEIQMYSSDLLSYLILGLRTIQSYGGKFAVLTATLPSFLLELMRKQGIEFTQPDHPFVDDSFVRHSLSICQEPINIKQIKEQYKENKILVICNTVRKAVEIFDQLSEHFGQDVHLLHSRFIKKDRAKKETAIFQMGQRTSSESGIWVTTQIVEASLDIDFDLLFTELSDLNGLFQRMGRCYRKRALSMSAYPNCYVYTGGDGVCSGVGPIIDPFIFELSKQALCQLGNGVLTESEKAELIGENYTSKKLKDSAYYENIVQNIAYMDALYDFEFEKKEVQQIFRNIQNITSIPKCVYEENHLIIEENKGILAKKINSKMTDSEKKELKRAKTNARTVLASYSVDLPLRELNEKQLERQMLNKYETLNILSCDYDERRGVQLKKYKEKDELTEVEIEDNFF</sequence>
<dbReference type="InterPro" id="IPR050547">
    <property type="entry name" value="DEAD_box_RNA_helicases"/>
</dbReference>
<dbReference type="GO" id="GO:0046872">
    <property type="term" value="F:metal ion binding"/>
    <property type="evidence" value="ECO:0007669"/>
    <property type="project" value="UniProtKB-KW"/>
</dbReference>
<dbReference type="InterPro" id="IPR014001">
    <property type="entry name" value="Helicase_ATP-bd"/>
</dbReference>
<reference evidence="11" key="2">
    <citation type="submission" date="2024-03" db="EMBL/GenBank/DDBJ databases">
        <title>The Genome Sequence of Enterococcus sp. DIV0242b.</title>
        <authorList>
            <consortium name="The Broad Institute Genomics Platform"/>
            <consortium name="The Broad Institute Microbial Omics Core"/>
            <consortium name="The Broad Institute Genomic Center for Infectious Diseases"/>
            <person name="Earl A."/>
            <person name="Manson A."/>
            <person name="Gilmore M."/>
            <person name="Schwartman J."/>
            <person name="Shea T."/>
            <person name="Abouelleil A."/>
            <person name="Cao P."/>
            <person name="Chapman S."/>
            <person name="Cusick C."/>
            <person name="Young S."/>
            <person name="Neafsey D."/>
            <person name="Nusbaum C."/>
            <person name="Birren B."/>
        </authorList>
    </citation>
    <scope>NUCLEOTIDE SEQUENCE</scope>
    <source>
        <strain evidence="11">9E7_DIV0242</strain>
    </source>
</reference>
<dbReference type="GO" id="GO:0003723">
    <property type="term" value="F:RNA binding"/>
    <property type="evidence" value="ECO:0007669"/>
    <property type="project" value="TreeGrafter"/>
</dbReference>
<dbReference type="PANTHER" id="PTHR47963:SF9">
    <property type="entry name" value="CRISPR-ASSOCIATED ENDONUCLEASE_HELICASE CAS3"/>
    <property type="match status" value="1"/>
</dbReference>
<dbReference type="NCBIfam" id="TIGR01587">
    <property type="entry name" value="cas3_core"/>
    <property type="match status" value="1"/>
</dbReference>
<dbReference type="GO" id="GO:0003724">
    <property type="term" value="F:RNA helicase activity"/>
    <property type="evidence" value="ECO:0007669"/>
    <property type="project" value="TreeGrafter"/>
</dbReference>
<dbReference type="SUPFAM" id="SSF52540">
    <property type="entry name" value="P-loop containing nucleoside triphosphate hydrolases"/>
    <property type="match status" value="1"/>
</dbReference>
<keyword evidence="8" id="KW-0067">ATP-binding</keyword>
<keyword evidence="12" id="KW-1185">Reference proteome</keyword>
<evidence type="ECO:0000256" key="5">
    <source>
        <dbReference type="ARBA" id="ARBA00022741"/>
    </source>
</evidence>
<evidence type="ECO:0000256" key="6">
    <source>
        <dbReference type="ARBA" id="ARBA00022801"/>
    </source>
</evidence>
<dbReference type="AlphaFoldDB" id="A0AAQ3VWX6"/>
<dbReference type="GO" id="GO:0004518">
    <property type="term" value="F:nuclease activity"/>
    <property type="evidence" value="ECO:0007669"/>
    <property type="project" value="UniProtKB-KW"/>
</dbReference>
<dbReference type="GO" id="GO:0051607">
    <property type="term" value="P:defense response to virus"/>
    <property type="evidence" value="ECO:0007669"/>
    <property type="project" value="UniProtKB-KW"/>
</dbReference>
<comment type="similarity">
    <text evidence="1">In the N-terminal section; belongs to the CRISPR-associated nuclease Cas3-HD family.</text>
</comment>
<keyword evidence="9" id="KW-0051">Antiviral defense</keyword>
<evidence type="ECO:0000313" key="12">
    <source>
        <dbReference type="Proteomes" id="UP000195141"/>
    </source>
</evidence>
<dbReference type="InterPro" id="IPR054712">
    <property type="entry name" value="Cas3-like_dom"/>
</dbReference>
<dbReference type="InterPro" id="IPR027417">
    <property type="entry name" value="P-loop_NTPase"/>
</dbReference>
<keyword evidence="7" id="KW-0347">Helicase</keyword>
<comment type="similarity">
    <text evidence="2">In the central section; belongs to the CRISPR-associated helicase Cas3 family.</text>
</comment>
<dbReference type="PANTHER" id="PTHR47963">
    <property type="entry name" value="DEAD-BOX ATP-DEPENDENT RNA HELICASE 47, MITOCHONDRIAL"/>
    <property type="match status" value="1"/>
</dbReference>
<gene>
    <name evidence="11" type="ORF">A5888_002748</name>
</gene>
<dbReference type="Pfam" id="PF00270">
    <property type="entry name" value="DEAD"/>
    <property type="match status" value="1"/>
</dbReference>
<reference evidence="11" key="1">
    <citation type="submission" date="2017-05" db="EMBL/GenBank/DDBJ databases">
        <authorList>
            <consortium name="The Broad Institute Genomics Platform"/>
            <consortium name="The Broad Institute Genomic Center for Infectious Diseases"/>
            <person name="Earl A."/>
            <person name="Manson A."/>
            <person name="Schwartman J."/>
            <person name="Gilmore M."/>
            <person name="Abouelleil A."/>
            <person name="Cao P."/>
            <person name="Chapman S."/>
            <person name="Cusick C."/>
            <person name="Shea T."/>
            <person name="Young S."/>
            <person name="Neafsey D."/>
            <person name="Nusbaum C."/>
            <person name="Birren B."/>
        </authorList>
    </citation>
    <scope>NUCLEOTIDE SEQUENCE</scope>
    <source>
        <strain evidence="11">9E7_DIV0242</strain>
    </source>
</reference>
<dbReference type="CDD" id="cd09641">
    <property type="entry name" value="Cas3''_I"/>
    <property type="match status" value="1"/>
</dbReference>
<dbReference type="EMBL" id="CP147247">
    <property type="protein sequence ID" value="WYJ90980.1"/>
    <property type="molecule type" value="Genomic_DNA"/>
</dbReference>
<evidence type="ECO:0000256" key="9">
    <source>
        <dbReference type="ARBA" id="ARBA00023118"/>
    </source>
</evidence>
<keyword evidence="3" id="KW-0540">Nuclease</keyword>
<keyword evidence="6" id="KW-0378">Hydrolase</keyword>
<dbReference type="Gene3D" id="1.10.3210.30">
    <property type="match status" value="1"/>
</dbReference>
<evidence type="ECO:0000256" key="2">
    <source>
        <dbReference type="ARBA" id="ARBA00009046"/>
    </source>
</evidence>
<keyword evidence="5" id="KW-0547">Nucleotide-binding</keyword>
<name>A0AAQ3VWX6_9ENTE</name>
<dbReference type="InterPro" id="IPR011545">
    <property type="entry name" value="DEAD/DEAH_box_helicase_dom"/>
</dbReference>